<sequence length="113" mass="11923">MGPTARARPPAPNFKTLRIGAIGTGNVLTGPVGFARQRGALLPALKPLGVSVGSQDFLDSHPQFGAAWQSVIVEADRYAKAHWDDCGDPEVARSKSPEAVVRATARLSALCRC</sequence>
<accession>A0ABV2XCM4</accession>
<dbReference type="EMBL" id="JBEYBR010000042">
    <property type="protein sequence ID" value="MEU2123619.1"/>
    <property type="molecule type" value="Genomic_DNA"/>
</dbReference>
<reference evidence="1 2" key="1">
    <citation type="submission" date="2024-06" db="EMBL/GenBank/DDBJ databases">
        <title>The Natural Products Discovery Center: Release of the First 8490 Sequenced Strains for Exploring Actinobacteria Biosynthetic Diversity.</title>
        <authorList>
            <person name="Kalkreuter E."/>
            <person name="Kautsar S.A."/>
            <person name="Yang D."/>
            <person name="Bader C.D."/>
            <person name="Teijaro C.N."/>
            <person name="Fluegel L."/>
            <person name="Davis C.M."/>
            <person name="Simpson J.R."/>
            <person name="Lauterbach L."/>
            <person name="Steele A.D."/>
            <person name="Gui C."/>
            <person name="Meng S."/>
            <person name="Li G."/>
            <person name="Viehrig K."/>
            <person name="Ye F."/>
            <person name="Su P."/>
            <person name="Kiefer A.F."/>
            <person name="Nichols A."/>
            <person name="Cepeda A.J."/>
            <person name="Yan W."/>
            <person name="Fan B."/>
            <person name="Jiang Y."/>
            <person name="Adhikari A."/>
            <person name="Zheng C.-J."/>
            <person name="Schuster L."/>
            <person name="Cowan T.M."/>
            <person name="Smanski M.J."/>
            <person name="Chevrette M.G."/>
            <person name="De Carvalho L.P.S."/>
            <person name="Shen B."/>
        </authorList>
    </citation>
    <scope>NUCLEOTIDE SEQUENCE [LARGE SCALE GENOMIC DNA]</scope>
    <source>
        <strain evidence="1 2">NPDC019434</strain>
    </source>
</reference>
<name>A0ABV2XCM4_9NOCA</name>
<proteinExistence type="predicted"/>
<dbReference type="RefSeq" id="WP_063024613.1">
    <property type="nucleotide sequence ID" value="NZ_JBEYBR010000042.1"/>
</dbReference>
<gene>
    <name evidence="1" type="ORF">ABZ507_17545</name>
</gene>
<evidence type="ECO:0000313" key="1">
    <source>
        <dbReference type="EMBL" id="MEU2123619.1"/>
    </source>
</evidence>
<organism evidence="1 2">
    <name type="scientific">Nocardia niwae</name>
    <dbReference type="NCBI Taxonomy" id="626084"/>
    <lineage>
        <taxon>Bacteria</taxon>
        <taxon>Bacillati</taxon>
        <taxon>Actinomycetota</taxon>
        <taxon>Actinomycetes</taxon>
        <taxon>Mycobacteriales</taxon>
        <taxon>Nocardiaceae</taxon>
        <taxon>Nocardia</taxon>
    </lineage>
</organism>
<keyword evidence="2" id="KW-1185">Reference proteome</keyword>
<comment type="caution">
    <text evidence="1">The sequence shown here is derived from an EMBL/GenBank/DDBJ whole genome shotgun (WGS) entry which is preliminary data.</text>
</comment>
<evidence type="ECO:0008006" key="3">
    <source>
        <dbReference type="Google" id="ProtNLM"/>
    </source>
</evidence>
<evidence type="ECO:0000313" key="2">
    <source>
        <dbReference type="Proteomes" id="UP001550535"/>
    </source>
</evidence>
<dbReference type="Proteomes" id="UP001550535">
    <property type="component" value="Unassembled WGS sequence"/>
</dbReference>
<protein>
    <recommendedName>
        <fullName evidence="3">Gfo/Idh/MocA-like oxidoreductase N-terminal domain-containing protein</fullName>
    </recommendedName>
</protein>